<dbReference type="InterPro" id="IPR008995">
    <property type="entry name" value="Mo/tungstate-bd_C_term_dom"/>
</dbReference>
<dbReference type="SUPFAM" id="SSF50331">
    <property type="entry name" value="MOP-like"/>
    <property type="match status" value="1"/>
</dbReference>
<proteinExistence type="predicted"/>
<sequence>MGACILEVAEGLANLSLGETVTWYLPPSDIVLHRRDRPSQGERENPLAATVEELVVLGALRQFPCASNMVICYVSISPPMPYGVTS</sequence>
<dbReference type="EMBL" id="AP019514">
    <property type="protein sequence ID" value="BBI63839.1"/>
    <property type="molecule type" value="Genomic_DNA"/>
</dbReference>
<protein>
    <submittedName>
        <fullName evidence="1">Uncharacterized protein</fullName>
    </submittedName>
</protein>
<reference evidence="1 2" key="1">
    <citation type="journal article" date="2019" name="Microbiol. Resour. Announc.">
        <title>Complete Genome Sequence of Halomonas sulfidaeris Strain Esulfide1 Isolated from a Metal Sulfide Rock at a Depth of 2,200 Meters, Obtained Using Nanopore Sequencing.</title>
        <authorList>
            <person name="Saito M."/>
            <person name="Nishigata A."/>
            <person name="Galipon J."/>
            <person name="Arakawa K."/>
        </authorList>
    </citation>
    <scope>NUCLEOTIDE SEQUENCE [LARGE SCALE GENOMIC DNA]</scope>
    <source>
        <strain evidence="1 2">ATCC BAA-803</strain>
    </source>
</reference>
<dbReference type="Proteomes" id="UP000320231">
    <property type="component" value="Chromosome"/>
</dbReference>
<dbReference type="AlphaFoldDB" id="A0A455UHY8"/>
<evidence type="ECO:0000313" key="1">
    <source>
        <dbReference type="EMBL" id="BBI63839.1"/>
    </source>
</evidence>
<dbReference type="KEGG" id="hsr:HSBAA_51450"/>
<name>A0A455UHY8_9GAMM</name>
<gene>
    <name evidence="1" type="ORF">HSBAA_51450</name>
</gene>
<organism evidence="1 2">
    <name type="scientific">Vreelandella sulfidaeris</name>
    <dbReference type="NCBI Taxonomy" id="115553"/>
    <lineage>
        <taxon>Bacteria</taxon>
        <taxon>Pseudomonadati</taxon>
        <taxon>Pseudomonadota</taxon>
        <taxon>Gammaproteobacteria</taxon>
        <taxon>Oceanospirillales</taxon>
        <taxon>Halomonadaceae</taxon>
        <taxon>Vreelandella</taxon>
    </lineage>
</organism>
<evidence type="ECO:0000313" key="2">
    <source>
        <dbReference type="Proteomes" id="UP000320231"/>
    </source>
</evidence>
<accession>A0A455UHY8</accession>